<dbReference type="FunCoup" id="A0A7M7JY55">
    <property type="interactions" value="201"/>
</dbReference>
<dbReference type="PANTHER" id="PTHR10704:SF44">
    <property type="entry name" value="LD35051P-RELATED"/>
    <property type="match status" value="1"/>
</dbReference>
<evidence type="ECO:0008006" key="3">
    <source>
        <dbReference type="Google" id="ProtNLM"/>
    </source>
</evidence>
<dbReference type="OrthoDB" id="6138663at2759"/>
<dbReference type="InterPro" id="IPR051135">
    <property type="entry name" value="Gal/GlcNAc/GalNAc_ST"/>
</dbReference>
<keyword evidence="2" id="KW-1185">Reference proteome</keyword>
<dbReference type="GO" id="GO:0001517">
    <property type="term" value="F:N-acetylglucosamine 6-O-sulfotransferase activity"/>
    <property type="evidence" value="ECO:0007669"/>
    <property type="project" value="TreeGrafter"/>
</dbReference>
<dbReference type="Gene3D" id="3.40.50.300">
    <property type="entry name" value="P-loop containing nucleotide triphosphate hydrolases"/>
    <property type="match status" value="1"/>
</dbReference>
<evidence type="ECO:0000313" key="1">
    <source>
        <dbReference type="EnsemblMetazoa" id="XP_022658229"/>
    </source>
</evidence>
<protein>
    <recommendedName>
        <fullName evidence="3">Sulfotransferase</fullName>
    </recommendedName>
</protein>
<dbReference type="GO" id="GO:0006044">
    <property type="term" value="P:N-acetylglucosamine metabolic process"/>
    <property type="evidence" value="ECO:0007669"/>
    <property type="project" value="TreeGrafter"/>
</dbReference>
<dbReference type="GeneID" id="111249109"/>
<proteinExistence type="predicted"/>
<dbReference type="KEGG" id="vde:111249109"/>
<sequence length="420" mass="48646">MKMYSLVMSPRRSWNAILALCFTVFFVSLYGDVIISLVLKTNEKNGPESDNRFMPGIREVHKSGHSSAAKRTSVYGALHDKVIRQRNIDNLFESLLKVVGQLPIDQASHESHFPTKIRRIVIVAYFRSGSSFLGEILQTPPSSFYHFEPLHISGTHRIRKVNISRTGHQITAYLLQHILRCEFTEIPDYVSWLLTYKKGFLMNRNPVLKLACRRNIRKCRNTEFLEKLCRSRPLQVMKLVRLPLLQTIELIARDPDFTNTTTIVHLVRDPRGIIASRSALGWCQFRCNTLCSEISEDVQVFENFKKFFNGVDVIQVKFEEFASDPFNETRRLFERLGLKYGRSTEKYLLSHTTDDDSHNGPLSTRRYSKNVASKWKQMLSFRNILEIQNTCGSLITQLGYRLVDESDTEWRAKSNVRSQI</sequence>
<accession>A0A7M7JY55</accession>
<dbReference type="RefSeq" id="XP_022658229.1">
    <property type="nucleotide sequence ID" value="XM_022802494.1"/>
</dbReference>
<dbReference type="EnsemblMetazoa" id="XM_022802494">
    <property type="protein sequence ID" value="XP_022658229"/>
    <property type="gene ID" value="LOC111249109"/>
</dbReference>
<dbReference type="Pfam" id="PF13469">
    <property type="entry name" value="Sulfotransfer_3"/>
    <property type="match status" value="1"/>
</dbReference>
<dbReference type="PANTHER" id="PTHR10704">
    <property type="entry name" value="CARBOHYDRATE SULFOTRANSFERASE"/>
    <property type="match status" value="1"/>
</dbReference>
<organism evidence="1 2">
    <name type="scientific">Varroa destructor</name>
    <name type="common">Honeybee mite</name>
    <dbReference type="NCBI Taxonomy" id="109461"/>
    <lineage>
        <taxon>Eukaryota</taxon>
        <taxon>Metazoa</taxon>
        <taxon>Ecdysozoa</taxon>
        <taxon>Arthropoda</taxon>
        <taxon>Chelicerata</taxon>
        <taxon>Arachnida</taxon>
        <taxon>Acari</taxon>
        <taxon>Parasitiformes</taxon>
        <taxon>Mesostigmata</taxon>
        <taxon>Gamasina</taxon>
        <taxon>Dermanyssoidea</taxon>
        <taxon>Varroidae</taxon>
        <taxon>Varroa</taxon>
    </lineage>
</organism>
<dbReference type="Proteomes" id="UP000594260">
    <property type="component" value="Unplaced"/>
</dbReference>
<dbReference type="SUPFAM" id="SSF52540">
    <property type="entry name" value="P-loop containing nucleoside triphosphate hydrolases"/>
    <property type="match status" value="1"/>
</dbReference>
<reference evidence="1" key="1">
    <citation type="submission" date="2021-01" db="UniProtKB">
        <authorList>
            <consortium name="EnsemblMetazoa"/>
        </authorList>
    </citation>
    <scope>IDENTIFICATION</scope>
</reference>
<dbReference type="InParanoid" id="A0A7M7JY55"/>
<dbReference type="AlphaFoldDB" id="A0A7M7JY55"/>
<name>A0A7M7JY55_VARDE</name>
<dbReference type="OMA" id="WCTDYEY"/>
<evidence type="ECO:0000313" key="2">
    <source>
        <dbReference type="Proteomes" id="UP000594260"/>
    </source>
</evidence>
<dbReference type="InterPro" id="IPR027417">
    <property type="entry name" value="P-loop_NTPase"/>
</dbReference>
<dbReference type="GO" id="GO:0006790">
    <property type="term" value="P:sulfur compound metabolic process"/>
    <property type="evidence" value="ECO:0007669"/>
    <property type="project" value="TreeGrafter"/>
</dbReference>